<proteinExistence type="predicted"/>
<accession>W0MSF8</accession>
<feature type="transmembrane region" description="Helical" evidence="1">
    <location>
        <begin position="36"/>
        <end position="56"/>
    </location>
</feature>
<feature type="transmembrane region" description="Helical" evidence="1">
    <location>
        <begin position="104"/>
        <end position="129"/>
    </location>
</feature>
<dbReference type="Proteomes" id="UP000019089">
    <property type="component" value="Chromosome"/>
</dbReference>
<keyword evidence="1" id="KW-1133">Transmembrane helix</keyword>
<dbReference type="KEGG" id="psyr:N018_07970"/>
<organism evidence="2 3">
    <name type="scientific">Pseudomonas syringae CC1557</name>
    <dbReference type="NCBI Taxonomy" id="1357279"/>
    <lineage>
        <taxon>Bacteria</taxon>
        <taxon>Pseudomonadati</taxon>
        <taxon>Pseudomonadota</taxon>
        <taxon>Gammaproteobacteria</taxon>
        <taxon>Pseudomonadales</taxon>
        <taxon>Pseudomonadaceae</taxon>
        <taxon>Pseudomonas</taxon>
        <taxon>Pseudomonas syringae</taxon>
    </lineage>
</organism>
<gene>
    <name evidence="2" type="ORF">N018_07970</name>
</gene>
<evidence type="ECO:0000313" key="2">
    <source>
        <dbReference type="EMBL" id="AHG40185.1"/>
    </source>
</evidence>
<dbReference type="AlphaFoldDB" id="W0MSF8"/>
<evidence type="ECO:0000256" key="1">
    <source>
        <dbReference type="SAM" id="Phobius"/>
    </source>
</evidence>
<reference evidence="2 3" key="1">
    <citation type="submission" date="2013-12" db="EMBL/GenBank/DDBJ databases">
        <title>Interactions Between Genome Architecture and Virulence Genes in Pseudomonas syringae, strain CC1557 as a model.</title>
        <authorList>
            <person name="Baltrus D."/>
            <person name="Hockett K."/>
            <person name="Karlsrud E."/>
            <person name="Dougherty K."/>
            <person name="Nishimura M."/>
        </authorList>
    </citation>
    <scope>NUCLEOTIDE SEQUENCE [LARGE SCALE GENOMIC DNA]</scope>
    <source>
        <strain evidence="2 3">CC1557</strain>
    </source>
</reference>
<dbReference type="eggNOG" id="ENOG5031JIZ">
    <property type="taxonomic scope" value="Bacteria"/>
</dbReference>
<feature type="transmembrane region" description="Helical" evidence="1">
    <location>
        <begin position="62"/>
        <end position="83"/>
    </location>
</feature>
<evidence type="ECO:0000313" key="3">
    <source>
        <dbReference type="Proteomes" id="UP000019089"/>
    </source>
</evidence>
<keyword evidence="1" id="KW-0472">Membrane</keyword>
<name>W0MSF8_PSESX</name>
<feature type="transmembrane region" description="Helical" evidence="1">
    <location>
        <begin position="135"/>
        <end position="153"/>
    </location>
</feature>
<keyword evidence="1" id="KW-0812">Transmembrane</keyword>
<dbReference type="HOGENOM" id="CLU_099025_1_0_6"/>
<protein>
    <submittedName>
        <fullName evidence="2">Permease</fullName>
    </submittedName>
</protein>
<sequence length="230" mass="26760">MVEPETAIHPSTGRNILNWKIKTIAFHNREIMRMQLLLGIGYIAMFLFNVWIWWDAFIQKPYWAVILILVFAGNYAYFVSLLIRQKTIYHYAIKTDRASVEYYLHYPNFASGLFKGIALFVIIIFVLVALITGSLLFLIGPVAMAFITAVKLLNWENPIHHRQTRPWHEHNFVTVDHKRLMVIIHCTDVTTGFAARFPSKELMSKYLAFLREVLPATAEYTENATNWHQG</sequence>
<dbReference type="EMBL" id="CP007014">
    <property type="protein sequence ID" value="AHG40185.1"/>
    <property type="molecule type" value="Genomic_DNA"/>
</dbReference>